<evidence type="ECO:0000256" key="6">
    <source>
        <dbReference type="ARBA" id="ARBA00023244"/>
    </source>
</evidence>
<evidence type="ECO:0000259" key="15">
    <source>
        <dbReference type="Pfam" id="PF01488"/>
    </source>
</evidence>
<feature type="binding site" evidence="8 10">
    <location>
        <begin position="51"/>
        <end position="54"/>
    </location>
    <ligand>
        <name>substrate</name>
    </ligand>
</feature>
<dbReference type="AlphaFoldDB" id="A0A2V2MRY2"/>
<comment type="catalytic activity">
    <reaction evidence="7 8 13">
        <text>(S)-4-amino-5-oxopentanoate + tRNA(Glu) + NADP(+) = L-glutamyl-tRNA(Glu) + NADPH + H(+)</text>
        <dbReference type="Rhea" id="RHEA:12344"/>
        <dbReference type="Rhea" id="RHEA-COMP:9663"/>
        <dbReference type="Rhea" id="RHEA-COMP:9680"/>
        <dbReference type="ChEBI" id="CHEBI:15378"/>
        <dbReference type="ChEBI" id="CHEBI:57501"/>
        <dbReference type="ChEBI" id="CHEBI:57783"/>
        <dbReference type="ChEBI" id="CHEBI:58349"/>
        <dbReference type="ChEBI" id="CHEBI:78442"/>
        <dbReference type="ChEBI" id="CHEBI:78520"/>
        <dbReference type="EC" id="1.2.1.70"/>
    </reaction>
</comment>
<dbReference type="CDD" id="cd05213">
    <property type="entry name" value="NAD_bind_Glutamyl_tRNA_reduct"/>
    <property type="match status" value="1"/>
</dbReference>
<dbReference type="InterPro" id="IPR036343">
    <property type="entry name" value="GluRdtase_N_sf"/>
</dbReference>
<dbReference type="InterPro" id="IPR015895">
    <property type="entry name" value="4pyrrol_synth_GluRdtase_N"/>
</dbReference>
<dbReference type="PIRSF" id="PIRSF000445">
    <property type="entry name" value="4pyrrol_synth_GluRdtase"/>
    <property type="match status" value="1"/>
</dbReference>
<feature type="active site" description="Nucleophile" evidence="8 9">
    <location>
        <position position="52"/>
    </location>
</feature>
<dbReference type="FunFam" id="3.40.50.720:FF:000031">
    <property type="entry name" value="Glutamyl-tRNA reductase"/>
    <property type="match status" value="1"/>
</dbReference>
<accession>A0A2V2MRY2</accession>
<evidence type="ECO:0000256" key="3">
    <source>
        <dbReference type="ARBA" id="ARBA00012970"/>
    </source>
</evidence>
<dbReference type="InterPro" id="IPR006151">
    <property type="entry name" value="Shikm_DH/Glu-tRNA_Rdtase"/>
</dbReference>
<keyword evidence="4 8" id="KW-0521">NADP</keyword>
<dbReference type="InterPro" id="IPR036453">
    <property type="entry name" value="GluRdtase_dimer_dom_sf"/>
</dbReference>
<comment type="subunit">
    <text evidence="8">Homodimer.</text>
</comment>
<protein>
    <recommendedName>
        <fullName evidence="3 8">Glutamyl-tRNA reductase</fullName>
        <shortName evidence="8">GluTR</shortName>
        <ecNumber evidence="3 8">1.2.1.70</ecNumber>
    </recommendedName>
</protein>
<keyword evidence="5 8" id="KW-0560">Oxidoreductase</keyword>
<sequence>MRQTLFAPLTIAGISHHTASVPEIEEFRFTDEDVFLTEAREWFKGVALLQTCNRVEVIVHGEPDILAEFLKSRGRSRFRLYQDQEALSHLLELAAGIDSLIIGEDQILGQLRRTLTKSEELGVASPILTLCINKAIHTGSEVRRRTGINNGAISVGSAAVLLAEEQLHTLEGKRILILGSGEMGVLVTQALAAKQLSAIYVANRTLDRARVLAHKIDGTAVPMDDLYRYLALSDVVICCTAAPHPVIRANDVREAMKGRTWPLDGVVKPVIIVDIAQPRDVEEEVGKIDGVCLFTIDDLRQVNDATSQLRREAATHARLFLEEELDQFIKLYNRRAADETLATLHTWAETVRVRERDRAFARLQGYDDHAHEIVEDLTRALTRKLLADVTMSIRFCAERGEIALAEELVSAITRGEGLCSRK</sequence>
<dbReference type="SUPFAM" id="SSF69742">
    <property type="entry name" value="Glutamyl tRNA-reductase catalytic, N-terminal domain"/>
    <property type="match status" value="1"/>
</dbReference>
<evidence type="ECO:0000313" key="17">
    <source>
        <dbReference type="EMBL" id="PWR70139.1"/>
    </source>
</evidence>
<dbReference type="GO" id="GO:0008883">
    <property type="term" value="F:glutamyl-tRNA reductase activity"/>
    <property type="evidence" value="ECO:0007669"/>
    <property type="project" value="UniProtKB-UniRule"/>
</dbReference>
<feature type="binding site" evidence="8 11">
    <location>
        <begin position="179"/>
        <end position="184"/>
    </location>
    <ligand>
        <name>NADP(+)</name>
        <dbReference type="ChEBI" id="CHEBI:58349"/>
    </ligand>
</feature>
<keyword evidence="6 8" id="KW-0627">Porphyrin biosynthesis</keyword>
<evidence type="ECO:0000259" key="14">
    <source>
        <dbReference type="Pfam" id="PF00745"/>
    </source>
</evidence>
<dbReference type="PROSITE" id="PS00747">
    <property type="entry name" value="GLUTR"/>
    <property type="match status" value="1"/>
</dbReference>
<dbReference type="NCBIfam" id="TIGR01035">
    <property type="entry name" value="hemA"/>
    <property type="match status" value="1"/>
</dbReference>
<evidence type="ECO:0000313" key="18">
    <source>
        <dbReference type="Proteomes" id="UP000245657"/>
    </source>
</evidence>
<evidence type="ECO:0000256" key="1">
    <source>
        <dbReference type="ARBA" id="ARBA00005059"/>
    </source>
</evidence>
<evidence type="ECO:0000256" key="10">
    <source>
        <dbReference type="PIRSR" id="PIRSR000445-2"/>
    </source>
</evidence>
<comment type="function">
    <text evidence="8">Catalyzes the NADPH-dependent reduction of glutamyl-tRNA(Glu) to glutamate 1-semialdehyde (GSA).</text>
</comment>
<dbReference type="EC" id="1.2.1.70" evidence="3 8"/>
<feature type="domain" description="Quinate/shikimate 5-dehydrogenase/glutamyl-tRNA reductase" evidence="15">
    <location>
        <begin position="162"/>
        <end position="302"/>
    </location>
</feature>
<dbReference type="GO" id="GO:0019353">
    <property type="term" value="P:protoporphyrinogen IX biosynthetic process from glutamate"/>
    <property type="evidence" value="ECO:0007669"/>
    <property type="project" value="TreeGrafter"/>
</dbReference>
<evidence type="ECO:0000256" key="12">
    <source>
        <dbReference type="PIRSR" id="PIRSR000445-4"/>
    </source>
</evidence>
<evidence type="ECO:0000256" key="13">
    <source>
        <dbReference type="RuleBase" id="RU000584"/>
    </source>
</evidence>
<dbReference type="SUPFAM" id="SSF51735">
    <property type="entry name" value="NAD(P)-binding Rossmann-fold domains"/>
    <property type="match status" value="1"/>
</dbReference>
<evidence type="ECO:0000256" key="2">
    <source>
        <dbReference type="ARBA" id="ARBA00005916"/>
    </source>
</evidence>
<dbReference type="EMBL" id="QGMY01000016">
    <property type="protein sequence ID" value="PWR70139.1"/>
    <property type="molecule type" value="Genomic_DNA"/>
</dbReference>
<dbReference type="Pfam" id="PF01488">
    <property type="entry name" value="Shikimate_DH"/>
    <property type="match status" value="1"/>
</dbReference>
<dbReference type="OrthoDB" id="4562at2157"/>
<dbReference type="Pfam" id="PF05201">
    <property type="entry name" value="GlutR_N"/>
    <property type="match status" value="1"/>
</dbReference>
<name>A0A2V2MRY2_9EURY</name>
<evidence type="ECO:0000256" key="7">
    <source>
        <dbReference type="ARBA" id="ARBA00047464"/>
    </source>
</evidence>
<dbReference type="InterPro" id="IPR018214">
    <property type="entry name" value="GluRdtase_CS"/>
</dbReference>
<organism evidence="17 18">
    <name type="scientific">Methanospirillum lacunae</name>
    <dbReference type="NCBI Taxonomy" id="668570"/>
    <lineage>
        <taxon>Archaea</taxon>
        <taxon>Methanobacteriati</taxon>
        <taxon>Methanobacteriota</taxon>
        <taxon>Stenosarchaea group</taxon>
        <taxon>Methanomicrobia</taxon>
        <taxon>Methanomicrobiales</taxon>
        <taxon>Methanospirillaceae</taxon>
        <taxon>Methanospirillum</taxon>
    </lineage>
</organism>
<comment type="pathway">
    <text evidence="1 8 13">Porphyrin-containing compound metabolism; protoporphyrin-IX biosynthesis; 5-aminolevulinate from L-glutamyl-tRNA(Glu): step 1/2.</text>
</comment>
<dbReference type="PANTHER" id="PTHR43013">
    <property type="entry name" value="GLUTAMYL-TRNA REDUCTASE"/>
    <property type="match status" value="1"/>
</dbReference>
<evidence type="ECO:0000256" key="4">
    <source>
        <dbReference type="ARBA" id="ARBA00022857"/>
    </source>
</evidence>
<evidence type="ECO:0000256" key="8">
    <source>
        <dbReference type="HAMAP-Rule" id="MF_00087"/>
    </source>
</evidence>
<gene>
    <name evidence="8" type="primary">hemA</name>
    <name evidence="17" type="ORF">DK846_15475</name>
</gene>
<dbReference type="Gene3D" id="3.40.50.720">
    <property type="entry name" value="NAD(P)-binding Rossmann-like Domain"/>
    <property type="match status" value="1"/>
</dbReference>
<comment type="similarity">
    <text evidence="2 8 13">Belongs to the glutamyl-tRNA reductase family.</text>
</comment>
<dbReference type="UniPathway" id="UPA00251">
    <property type="reaction ID" value="UER00316"/>
</dbReference>
<feature type="domain" description="Glutamyl-tRNA reductase N-terminal" evidence="16">
    <location>
        <begin position="13"/>
        <end position="146"/>
    </location>
</feature>
<feature type="domain" description="Tetrapyrrole biosynthesis glutamyl-tRNA reductase dimerisation" evidence="14">
    <location>
        <begin position="317"/>
        <end position="402"/>
    </location>
</feature>
<feature type="site" description="Important for activity" evidence="8 12">
    <location>
        <position position="89"/>
    </location>
</feature>
<dbReference type="PANTHER" id="PTHR43013:SF1">
    <property type="entry name" value="GLUTAMYL-TRNA REDUCTASE"/>
    <property type="match status" value="1"/>
</dbReference>
<dbReference type="HAMAP" id="MF_00087">
    <property type="entry name" value="Glu_tRNA_reductase"/>
    <property type="match status" value="1"/>
</dbReference>
<reference evidence="17 18" key="1">
    <citation type="submission" date="2018-05" db="EMBL/GenBank/DDBJ databases">
        <title>Draft genome of Methanospirillum lacunae Ki8-1.</title>
        <authorList>
            <person name="Dueholm M.S."/>
            <person name="Nielsen P.H."/>
            <person name="Bakmann L.F."/>
            <person name="Otzen D.E."/>
        </authorList>
    </citation>
    <scope>NUCLEOTIDE SEQUENCE [LARGE SCALE GENOMIC DNA]</scope>
    <source>
        <strain evidence="17 18">Ki8-1</strain>
    </source>
</reference>
<dbReference type="Gene3D" id="3.30.460.30">
    <property type="entry name" value="Glutamyl-tRNA reductase, N-terminal domain"/>
    <property type="match status" value="1"/>
</dbReference>
<feature type="binding site" evidence="8 10">
    <location>
        <position position="99"/>
    </location>
    <ligand>
        <name>substrate</name>
    </ligand>
</feature>
<comment type="caution">
    <text evidence="17">The sequence shown here is derived from an EMBL/GenBank/DDBJ whole genome shotgun (WGS) entry which is preliminary data.</text>
</comment>
<dbReference type="InterPro" id="IPR015896">
    <property type="entry name" value="4pyrrol_synth_GluRdtase_dimer"/>
</dbReference>
<keyword evidence="18" id="KW-1185">Reference proteome</keyword>
<dbReference type="InterPro" id="IPR000343">
    <property type="entry name" value="4pyrrol_synth_GluRdtase"/>
</dbReference>
<dbReference type="SUPFAM" id="SSF69075">
    <property type="entry name" value="Glutamyl tRNA-reductase dimerization domain"/>
    <property type="match status" value="1"/>
</dbReference>
<dbReference type="Pfam" id="PF00745">
    <property type="entry name" value="GlutR_dimer"/>
    <property type="match status" value="1"/>
</dbReference>
<evidence type="ECO:0000256" key="5">
    <source>
        <dbReference type="ARBA" id="ARBA00023002"/>
    </source>
</evidence>
<proteinExistence type="inferred from homology"/>
<evidence type="ECO:0000256" key="9">
    <source>
        <dbReference type="PIRSR" id="PIRSR000445-1"/>
    </source>
</evidence>
<dbReference type="InterPro" id="IPR036291">
    <property type="entry name" value="NAD(P)-bd_dom_sf"/>
</dbReference>
<evidence type="ECO:0000256" key="11">
    <source>
        <dbReference type="PIRSR" id="PIRSR000445-3"/>
    </source>
</evidence>
<dbReference type="GO" id="GO:0050661">
    <property type="term" value="F:NADP binding"/>
    <property type="evidence" value="ECO:0007669"/>
    <property type="project" value="InterPro"/>
</dbReference>
<dbReference type="Proteomes" id="UP000245657">
    <property type="component" value="Unassembled WGS sequence"/>
</dbReference>
<dbReference type="RefSeq" id="WP_109969901.1">
    <property type="nucleotide sequence ID" value="NZ_CP176093.1"/>
</dbReference>
<feature type="binding site" evidence="8 10">
    <location>
        <begin position="104"/>
        <end position="106"/>
    </location>
    <ligand>
        <name>substrate</name>
    </ligand>
</feature>
<comment type="domain">
    <text evidence="8">Possesses an unusual extended V-shaped dimeric structure with each monomer consisting of three distinct domains arranged along a curved 'spinal' alpha-helix. The N-terminal catalytic domain specifically recognizes the glutamate moiety of the substrate. The second domain is the NADPH-binding domain, and the third C-terminal domain is responsible for dimerization.</text>
</comment>
<feature type="binding site" evidence="8 10">
    <location>
        <position position="110"/>
    </location>
    <ligand>
        <name>substrate</name>
    </ligand>
</feature>
<dbReference type="GeneID" id="97548332"/>
<evidence type="ECO:0000259" key="16">
    <source>
        <dbReference type="Pfam" id="PF05201"/>
    </source>
</evidence>
<comment type="miscellaneous">
    <text evidence="8">During catalysis, the active site Cys acts as a nucleophile attacking the alpha-carbonyl group of tRNA-bound glutamate with the formation of a thioester intermediate between enzyme and glutamate, and the concomitant release of tRNA(Glu). The thioester intermediate is finally reduced by direct hydride transfer from NADPH, to form the product GSA.</text>
</comment>